<evidence type="ECO:0000313" key="2">
    <source>
        <dbReference type="Proteomes" id="UP001205612"/>
    </source>
</evidence>
<evidence type="ECO:0000313" key="1">
    <source>
        <dbReference type="EMBL" id="MCS0601115.1"/>
    </source>
</evidence>
<protein>
    <submittedName>
        <fullName evidence="1">Uncharacterized protein</fullName>
    </submittedName>
</protein>
<accession>A0ABT2AY80</accession>
<dbReference type="Proteomes" id="UP001205612">
    <property type="component" value="Unassembled WGS sequence"/>
</dbReference>
<sequence length="84" mass="9400">MPLHSKTLLAVPGAALSAPGWVHESHCDLARHLDALVKETLRYTHDLSVHYAEFVTPYGLMSKLVIEAWIGDGRDVAVVYWHHV</sequence>
<proteinExistence type="predicted"/>
<dbReference type="RefSeq" id="WP_258777482.1">
    <property type="nucleotide sequence ID" value="NZ_JANUGP010000004.1"/>
</dbReference>
<keyword evidence="2" id="KW-1185">Reference proteome</keyword>
<reference evidence="1 2" key="1">
    <citation type="submission" date="2022-08" db="EMBL/GenBank/DDBJ databases">
        <authorList>
            <person name="Somphong A."/>
            <person name="Phongsopitanun W."/>
        </authorList>
    </citation>
    <scope>NUCLEOTIDE SEQUENCE [LARGE SCALE GENOMIC DNA]</scope>
    <source>
        <strain evidence="1 2">LP11</strain>
    </source>
</reference>
<name>A0ABT2AY80_9ACTN</name>
<organism evidence="1 2">
    <name type="scientific">Streptomyces pyxinicus</name>
    <dbReference type="NCBI Taxonomy" id="2970331"/>
    <lineage>
        <taxon>Bacteria</taxon>
        <taxon>Bacillati</taxon>
        <taxon>Actinomycetota</taxon>
        <taxon>Actinomycetes</taxon>
        <taxon>Kitasatosporales</taxon>
        <taxon>Streptomycetaceae</taxon>
        <taxon>Streptomyces</taxon>
    </lineage>
</organism>
<dbReference type="EMBL" id="JANUGP010000004">
    <property type="protein sequence ID" value="MCS0601115.1"/>
    <property type="molecule type" value="Genomic_DNA"/>
</dbReference>
<comment type="caution">
    <text evidence="1">The sequence shown here is derived from an EMBL/GenBank/DDBJ whole genome shotgun (WGS) entry which is preliminary data.</text>
</comment>
<gene>
    <name evidence="1" type="ORF">NX794_07705</name>
</gene>